<name>A0A1I7GQT3_9PROT</name>
<evidence type="ECO:0000313" key="7">
    <source>
        <dbReference type="Proteomes" id="UP000183926"/>
    </source>
</evidence>
<gene>
    <name evidence="6" type="ORF">SAMN05216339_103111</name>
</gene>
<evidence type="ECO:0000256" key="4">
    <source>
        <dbReference type="ARBA" id="ARBA00023186"/>
    </source>
</evidence>
<accession>A0A1I7GQT3</accession>
<keyword evidence="6" id="KW-0966">Cell projection</keyword>
<evidence type="ECO:0000256" key="3">
    <source>
        <dbReference type="ARBA" id="ARBA00022795"/>
    </source>
</evidence>
<evidence type="ECO:0000256" key="2">
    <source>
        <dbReference type="ARBA" id="ARBA00022490"/>
    </source>
</evidence>
<proteinExistence type="predicted"/>
<dbReference type="RefSeq" id="WP_074927672.1">
    <property type="nucleotide sequence ID" value="NZ_FPBL01000003.1"/>
</dbReference>
<dbReference type="Pfam" id="PF05400">
    <property type="entry name" value="FliT"/>
    <property type="match status" value="1"/>
</dbReference>
<comment type="subcellular location">
    <subcellularLocation>
        <location evidence="1">Cytoplasm</location>
        <location evidence="1">Cytosol</location>
    </subcellularLocation>
</comment>
<dbReference type="InterPro" id="IPR008622">
    <property type="entry name" value="FliT"/>
</dbReference>
<keyword evidence="3" id="KW-1005">Bacterial flagellum biogenesis</keyword>
<dbReference type="Proteomes" id="UP000183926">
    <property type="component" value="Unassembled WGS sequence"/>
</dbReference>
<evidence type="ECO:0000256" key="5">
    <source>
        <dbReference type="ARBA" id="ARBA00093797"/>
    </source>
</evidence>
<dbReference type="GO" id="GO:0044781">
    <property type="term" value="P:bacterial-type flagellum organization"/>
    <property type="evidence" value="ECO:0007669"/>
    <property type="project" value="UniProtKB-KW"/>
</dbReference>
<keyword evidence="4" id="KW-0143">Chaperone</keyword>
<dbReference type="EMBL" id="FPBL01000003">
    <property type="protein sequence ID" value="SFU50810.1"/>
    <property type="molecule type" value="Genomic_DNA"/>
</dbReference>
<dbReference type="AlphaFoldDB" id="A0A1I7GQT3"/>
<sequence>MNLNNSSKPPPDDRNNSMQMITAYEAILTITNQMLQAAKNSDWDELVTLERDCKLLTSRLMEQHTRQPLSEIQQKKKIDLIQQILARDAEIRTITEPRMTHLQNMLTSHDHKRKLGQTYQTDT</sequence>
<keyword evidence="6" id="KW-0282">Flagellum</keyword>
<organism evidence="6 7">
    <name type="scientific">Nitrosomonas eutropha</name>
    <dbReference type="NCBI Taxonomy" id="916"/>
    <lineage>
        <taxon>Bacteria</taxon>
        <taxon>Pseudomonadati</taxon>
        <taxon>Pseudomonadota</taxon>
        <taxon>Betaproteobacteria</taxon>
        <taxon>Nitrosomonadales</taxon>
        <taxon>Nitrosomonadaceae</taxon>
        <taxon>Nitrosomonas</taxon>
    </lineage>
</organism>
<dbReference type="Gene3D" id="1.20.58.380">
    <property type="entry name" value="Flagellar protein flit"/>
    <property type="match status" value="1"/>
</dbReference>
<keyword evidence="6" id="KW-0969">Cilium</keyword>
<evidence type="ECO:0000256" key="1">
    <source>
        <dbReference type="ARBA" id="ARBA00004514"/>
    </source>
</evidence>
<keyword evidence="2" id="KW-0963">Cytoplasm</keyword>
<dbReference type="OrthoDB" id="8527993at2"/>
<evidence type="ECO:0000313" key="6">
    <source>
        <dbReference type="EMBL" id="SFU50810.1"/>
    </source>
</evidence>
<protein>
    <recommendedName>
        <fullName evidence="5">Flagellar protein FliT</fullName>
    </recommendedName>
</protein>
<reference evidence="6 7" key="1">
    <citation type="submission" date="2016-10" db="EMBL/GenBank/DDBJ databases">
        <authorList>
            <person name="de Groot N.N."/>
        </authorList>
    </citation>
    <scope>NUCLEOTIDE SEQUENCE [LARGE SCALE GENOMIC DNA]</scope>
    <source>
        <strain evidence="6 7">Nm24</strain>
    </source>
</reference>